<comment type="caution">
    <text evidence="1">The sequence shown here is derived from an EMBL/GenBank/DDBJ whole genome shotgun (WGS) entry which is preliminary data.</text>
</comment>
<keyword evidence="2" id="KW-1185">Reference proteome</keyword>
<dbReference type="Proteomes" id="UP000274822">
    <property type="component" value="Unassembled WGS sequence"/>
</dbReference>
<reference evidence="1 2" key="1">
    <citation type="journal article" date="2018" name="New Phytol.">
        <title>Phylogenomics of Endogonaceae and evolution of mycorrhizas within Mucoromycota.</title>
        <authorList>
            <person name="Chang Y."/>
            <person name="Desiro A."/>
            <person name="Na H."/>
            <person name="Sandor L."/>
            <person name="Lipzen A."/>
            <person name="Clum A."/>
            <person name="Barry K."/>
            <person name="Grigoriev I.V."/>
            <person name="Martin F.M."/>
            <person name="Stajich J.E."/>
            <person name="Smith M.E."/>
            <person name="Bonito G."/>
            <person name="Spatafora J.W."/>
        </authorList>
    </citation>
    <scope>NUCLEOTIDE SEQUENCE [LARGE SCALE GENOMIC DNA]</scope>
    <source>
        <strain evidence="1 2">AD002</strain>
    </source>
</reference>
<sequence>MLYSADCLGMLWRLVSDGERPSRTNVIGYWINQSVTVGGLREQYHRLWEIVSDGFQHVRYSLAPLRSRDSSNRDSCFAFIVFGDTDQEREPLESSLAGLYCCMGGVENMMGMVGWRLGLSENTRCLAHHCS</sequence>
<evidence type="ECO:0000313" key="1">
    <source>
        <dbReference type="EMBL" id="RUS31093.1"/>
    </source>
</evidence>
<accession>A0A433QMS8</accession>
<dbReference type="AlphaFoldDB" id="A0A433QMS8"/>
<gene>
    <name evidence="1" type="ORF">BC938DRAFT_478484</name>
</gene>
<proteinExistence type="predicted"/>
<protein>
    <submittedName>
        <fullName evidence="1">Uncharacterized protein</fullName>
    </submittedName>
</protein>
<dbReference type="EMBL" id="RBNJ01003302">
    <property type="protein sequence ID" value="RUS31093.1"/>
    <property type="molecule type" value="Genomic_DNA"/>
</dbReference>
<name>A0A433QMS8_9FUNG</name>
<organism evidence="1 2">
    <name type="scientific">Jimgerdemannia flammicorona</name>
    <dbReference type="NCBI Taxonomy" id="994334"/>
    <lineage>
        <taxon>Eukaryota</taxon>
        <taxon>Fungi</taxon>
        <taxon>Fungi incertae sedis</taxon>
        <taxon>Mucoromycota</taxon>
        <taxon>Mucoromycotina</taxon>
        <taxon>Endogonomycetes</taxon>
        <taxon>Endogonales</taxon>
        <taxon>Endogonaceae</taxon>
        <taxon>Jimgerdemannia</taxon>
    </lineage>
</organism>
<evidence type="ECO:0000313" key="2">
    <source>
        <dbReference type="Proteomes" id="UP000274822"/>
    </source>
</evidence>